<gene>
    <name evidence="1" type="ORF">D9615_002081</name>
</gene>
<proteinExistence type="predicted"/>
<reference evidence="1 2" key="1">
    <citation type="journal article" date="2020" name="ISME J.">
        <title>Uncovering the hidden diversity of litter-decomposition mechanisms in mushroom-forming fungi.</title>
        <authorList>
            <person name="Floudas D."/>
            <person name="Bentzer J."/>
            <person name="Ahren D."/>
            <person name="Johansson T."/>
            <person name="Persson P."/>
            <person name="Tunlid A."/>
        </authorList>
    </citation>
    <scope>NUCLEOTIDE SEQUENCE [LARGE SCALE GENOMIC DNA]</scope>
    <source>
        <strain evidence="1 2">CBS 661.87</strain>
    </source>
</reference>
<protein>
    <submittedName>
        <fullName evidence="1">Uncharacterized protein</fullName>
    </submittedName>
</protein>
<keyword evidence="2" id="KW-1185">Reference proteome</keyword>
<dbReference type="Proteomes" id="UP000565441">
    <property type="component" value="Unassembled WGS sequence"/>
</dbReference>
<evidence type="ECO:0000313" key="2">
    <source>
        <dbReference type="Proteomes" id="UP000565441"/>
    </source>
</evidence>
<comment type="caution">
    <text evidence="1">The sequence shown here is derived from an EMBL/GenBank/DDBJ whole genome shotgun (WGS) entry which is preliminary data.</text>
</comment>
<dbReference type="EMBL" id="JAACJP010000002">
    <property type="protein sequence ID" value="KAF5386868.1"/>
    <property type="molecule type" value="Genomic_DNA"/>
</dbReference>
<dbReference type="AlphaFoldDB" id="A0A8H5HP29"/>
<name>A0A8H5HP29_9AGAR</name>
<evidence type="ECO:0000313" key="1">
    <source>
        <dbReference type="EMBL" id="KAF5386868.1"/>
    </source>
</evidence>
<accession>A0A8H5HP29</accession>
<dbReference type="OrthoDB" id="2947669at2759"/>
<organism evidence="1 2">
    <name type="scientific">Tricholomella constricta</name>
    <dbReference type="NCBI Taxonomy" id="117010"/>
    <lineage>
        <taxon>Eukaryota</taxon>
        <taxon>Fungi</taxon>
        <taxon>Dikarya</taxon>
        <taxon>Basidiomycota</taxon>
        <taxon>Agaricomycotina</taxon>
        <taxon>Agaricomycetes</taxon>
        <taxon>Agaricomycetidae</taxon>
        <taxon>Agaricales</taxon>
        <taxon>Tricholomatineae</taxon>
        <taxon>Lyophyllaceae</taxon>
        <taxon>Tricholomella</taxon>
    </lineage>
</organism>
<sequence length="397" mass="44538">MSKRKHEEDTLPLPELTSYNFDQLVAKLKVDGGRDLVAKALVSISTLAGLTDADIKKVSETVPAFAEATWDKVARDFGLDIDKDIYQLNGFNVPLVSLPPSFHKEVMRNAAQWLDVYQDRSCHSREAARVRLMDAWHVPVCALFRGRVVDRPEHPMPVTLNTSGGSIEHEVYMLEGIILIVIELKLYFKNLFDHFAQVMLELDSAFKLNATKEFNNQPPVYAVLTDLRDFYFLRYDGSSFALYNHDISILLRSRATFLDGMRSVTDHLFSIILDGYISNITVIQSRSSLRGSQGDVSKHNSALVGEPKIATPMGSRPSFENWTRALIDATAARDAMQSVDFTSLESWEKTGAHGVSLLQRSVSHLPKIGSITDWTKEQLDLEIDKVLCKCLKVSSDA</sequence>